<evidence type="ECO:0000256" key="4">
    <source>
        <dbReference type="ARBA" id="ARBA00023235"/>
    </source>
</evidence>
<comment type="similarity">
    <text evidence="2">Belongs to the enoyl-CoA hydratase/isomerase family.</text>
</comment>
<dbReference type="Gene3D" id="3.90.226.10">
    <property type="entry name" value="2-enoyl-CoA Hydratase, Chain A, domain 1"/>
    <property type="match status" value="1"/>
</dbReference>
<dbReference type="SUPFAM" id="SSF52096">
    <property type="entry name" value="ClpP/crotonase"/>
    <property type="match status" value="1"/>
</dbReference>
<dbReference type="InterPro" id="IPR001753">
    <property type="entry name" value="Enoyl-CoA_hydra/iso"/>
</dbReference>
<keyword evidence="6" id="KW-1185">Reference proteome</keyword>
<protein>
    <submittedName>
        <fullName evidence="5">Enoyl-CoA hydratase</fullName>
    </submittedName>
</protein>
<dbReference type="PANTHER" id="PTHR43684">
    <property type="match status" value="1"/>
</dbReference>
<keyword evidence="4" id="KW-0413">Isomerase</keyword>
<dbReference type="InterPro" id="IPR014748">
    <property type="entry name" value="Enoyl-CoA_hydra_C"/>
</dbReference>
<dbReference type="AlphaFoldDB" id="A0A5M6ZJ27"/>
<gene>
    <name evidence="5" type="ORF">F1654_02115</name>
</gene>
<dbReference type="CDD" id="cd06558">
    <property type="entry name" value="crotonase-like"/>
    <property type="match status" value="1"/>
</dbReference>
<dbReference type="Gene3D" id="1.10.12.10">
    <property type="entry name" value="Lyase 2-enoyl-coa Hydratase, Chain A, domain 2"/>
    <property type="match status" value="1"/>
</dbReference>
<dbReference type="EMBL" id="VWOJ01000001">
    <property type="protein sequence ID" value="KAA5804816.1"/>
    <property type="molecule type" value="Genomic_DNA"/>
</dbReference>
<accession>A0A5M6ZJ27</accession>
<sequence>MTHDIQAGLDAGIMTLRFNRPTKKNAITRAMYTALAEGLERADTDNSVRVVVIAGAPGVFTAGNDLIDFMEAPPHIGGGDAPPVERFMRALMACRKPVIAAVDGLAIGIGVTLLLHCDLAYASDRSVFRTPFVDLALVPEFGSSVLLPGLAGRVVANELLMLGESWDAQRAAAKGLVNAVHAPDDLEREVMARAQILAAKAPEALRQTKALMTAGQDALMAVIRTEGEVFARQLSSAEFSEAVNAFLERRAPDFSKTG</sequence>
<proteinExistence type="inferred from homology"/>
<evidence type="ECO:0000256" key="1">
    <source>
        <dbReference type="ARBA" id="ARBA00004275"/>
    </source>
</evidence>
<dbReference type="InterPro" id="IPR029045">
    <property type="entry name" value="ClpP/crotonase-like_dom_sf"/>
</dbReference>
<dbReference type="RefSeq" id="WP_150021847.1">
    <property type="nucleotide sequence ID" value="NZ_VWOJ01000001.1"/>
</dbReference>
<dbReference type="PANTHER" id="PTHR43684:SF1">
    <property type="entry name" value="ENOYL-COA DELTA ISOMERASE 2"/>
    <property type="match status" value="1"/>
</dbReference>
<comment type="caution">
    <text evidence="5">The sequence shown here is derived from an EMBL/GenBank/DDBJ whole genome shotgun (WGS) entry which is preliminary data.</text>
</comment>
<keyword evidence="3" id="KW-0576">Peroxisome</keyword>
<organism evidence="5 6">
    <name type="scientific">Alkalicaulis satelles</name>
    <dbReference type="NCBI Taxonomy" id="2609175"/>
    <lineage>
        <taxon>Bacteria</taxon>
        <taxon>Pseudomonadati</taxon>
        <taxon>Pseudomonadota</taxon>
        <taxon>Alphaproteobacteria</taxon>
        <taxon>Maricaulales</taxon>
        <taxon>Maricaulaceae</taxon>
        <taxon>Alkalicaulis</taxon>
    </lineage>
</organism>
<dbReference type="GO" id="GO:0004165">
    <property type="term" value="F:delta(3)-delta(2)-enoyl-CoA isomerase activity"/>
    <property type="evidence" value="ECO:0007669"/>
    <property type="project" value="UniProtKB-ARBA"/>
</dbReference>
<comment type="subcellular location">
    <subcellularLocation>
        <location evidence="1">Peroxisome</location>
    </subcellularLocation>
</comment>
<dbReference type="Pfam" id="PF00378">
    <property type="entry name" value="ECH_1"/>
    <property type="match status" value="1"/>
</dbReference>
<dbReference type="Proteomes" id="UP000325122">
    <property type="component" value="Unassembled WGS sequence"/>
</dbReference>
<name>A0A5M6ZJ27_9PROT</name>
<dbReference type="InterPro" id="IPR051053">
    <property type="entry name" value="ECH/Chromodomain_protein"/>
</dbReference>
<evidence type="ECO:0000256" key="3">
    <source>
        <dbReference type="ARBA" id="ARBA00023140"/>
    </source>
</evidence>
<evidence type="ECO:0000313" key="6">
    <source>
        <dbReference type="Proteomes" id="UP000325122"/>
    </source>
</evidence>
<evidence type="ECO:0000313" key="5">
    <source>
        <dbReference type="EMBL" id="KAA5804816.1"/>
    </source>
</evidence>
<reference evidence="5 6" key="1">
    <citation type="submission" date="2019-09" db="EMBL/GenBank/DDBJ databases">
        <authorList>
            <person name="Kevbrin V."/>
            <person name="Grouzdev D.S."/>
        </authorList>
    </citation>
    <scope>NUCLEOTIDE SEQUENCE [LARGE SCALE GENOMIC DNA]</scope>
    <source>
        <strain evidence="5 6">G-192</strain>
    </source>
</reference>
<evidence type="ECO:0000256" key="2">
    <source>
        <dbReference type="ARBA" id="ARBA00005254"/>
    </source>
</evidence>